<evidence type="ECO:0000256" key="4">
    <source>
        <dbReference type="ARBA" id="ARBA00022705"/>
    </source>
</evidence>
<evidence type="ECO:0000313" key="11">
    <source>
        <dbReference type="EMBL" id="PSC71215.1"/>
    </source>
</evidence>
<dbReference type="Gene3D" id="1.10.10.580">
    <property type="entry name" value="Structural maintenance of chromosome 1. Chain E"/>
    <property type="match status" value="1"/>
</dbReference>
<organism evidence="11 12">
    <name type="scientific">Micractinium conductrix</name>
    <dbReference type="NCBI Taxonomy" id="554055"/>
    <lineage>
        <taxon>Eukaryota</taxon>
        <taxon>Viridiplantae</taxon>
        <taxon>Chlorophyta</taxon>
        <taxon>core chlorophytes</taxon>
        <taxon>Trebouxiophyceae</taxon>
        <taxon>Chlorellales</taxon>
        <taxon>Chlorellaceae</taxon>
        <taxon>Chlorella clade</taxon>
        <taxon>Micractinium</taxon>
    </lineage>
</organism>
<feature type="region of interest" description="Disordered" evidence="6">
    <location>
        <begin position="1032"/>
        <end position="1060"/>
    </location>
</feature>
<keyword evidence="5" id="KW-0539">Nucleus</keyword>
<dbReference type="STRING" id="554055.A0A2P6VAW8"/>
<evidence type="ECO:0000256" key="2">
    <source>
        <dbReference type="ARBA" id="ARBA00006035"/>
    </source>
</evidence>
<sequence>MEVEVAGLEGPPLEYGACDELLAAPPGDDAGAPTGTVVRAAAVYRANNERFLITRKNYDRQYSQLYFYRLQQMRSAVEATAKAAWPGVPVVRILGVPEEGEVAVVGTLYKEMKLKPSILDEYLKDRGLAEQLGRARFTQPDDRLILEDEGARLQLCGDALPVGECTTGVVAAVRGRVQPNGDFEVSDVCFAGLPPQAPLPVVEEKYVALMSGLGVGDEQASPLRLQMLLDYLGGLLGGGGERAGVVGRVAHVVVAGGLLQSSSALSQPTAYASVRQQAAATAPLRDVDMSLSELAAAVPVDVMPGAGDPANYSLPQQPLHRCMFPGAAAYTSLRLATNPHDFSLDGVSFLGTAGQNVDDVFRYSDLEERVTILERLLRWRHLAPTAPDTLAAYPYFEEDPFILRECPHVLFAGGQPEFATAVAGGGDGGPAVRLVAVPSFAATGCVVLLNLATLACHPVYFDAELKKGPLGTCWLASWSQRGLKRNEVFATSLPAAADSIINPEAPLALRLSGQLLLGLVRLYLRKLQFLEEDAGQALRGLARNATAGQGTQVDLPDGGVAPEMAITLQDTGYDPMAAFVGNELFPSFESSMFGEGSEGGGLGLGGGGASLTVAQDISELFGSRWTAPEGEEGDAAMERRFSTELERLRSQGVEAPRDRADMFFGGGAEEAFSPVVMMEDEVMAVPPEDLFAGTPLVPPGGKTPLSAGAAAAPLPGLSDMRITPPSLPGGGVDDLLPDVGGLDEGGASGPVPSHGADLADAGGYSLGYDEAPLPLAMEMEAMDAAEEAAAAAAAAGGGARRTPQRRRRKATVDVGRDGRPATTLSSDEIRKLLADRKPLMVARGQRPRRGAPPPPSCFDVAVQAEASRDVAVQELLRPSAFPALAPELLQLYNSALTLGDAARAAGTPGSAWRRRSSRGAAADEEEAAAAAAVEAVAAEQEAGGASPGGRLSLASAGGASDFGPMSAGGGFDGQYGEEDWIEPADTQQEQQLQAEAAALFPASEEELGGAEGASAAERRGRVPLQAVPYGSEEPAELGSIGPNSADGGAASSGSGAAAQQATSFTKNTALVLEHLHREFAPATGSKRRHPSHGELAAGMASLSLDSMLLGGGAPRGRLDAARWFYESLVLRNTGFVTLRQEQPYGDIAIAPTQLMMGAGDTPPAPPAP</sequence>
<evidence type="ECO:0000259" key="7">
    <source>
        <dbReference type="Pfam" id="PF04042"/>
    </source>
</evidence>
<evidence type="ECO:0000256" key="6">
    <source>
        <dbReference type="SAM" id="MobiDB-lite"/>
    </source>
</evidence>
<dbReference type="Pfam" id="PF04824">
    <property type="entry name" value="Rad21_Rec8"/>
    <property type="match status" value="1"/>
</dbReference>
<feature type="domain" description="DNA polymerase alpha/delta/epsilon subunit B" evidence="7">
    <location>
        <begin position="207"/>
        <end position="420"/>
    </location>
</feature>
<dbReference type="InterPro" id="IPR006910">
    <property type="entry name" value="Rad21_Rec8_N"/>
</dbReference>
<evidence type="ECO:0000259" key="8">
    <source>
        <dbReference type="Pfam" id="PF04824"/>
    </source>
</evidence>
<proteinExistence type="inferred from homology"/>
<name>A0A2P6VAW8_9CHLO</name>
<feature type="region of interest" description="Disordered" evidence="6">
    <location>
        <begin position="904"/>
        <end position="925"/>
    </location>
</feature>
<dbReference type="GO" id="GO:0006271">
    <property type="term" value="P:DNA strand elongation involved in DNA replication"/>
    <property type="evidence" value="ECO:0007669"/>
    <property type="project" value="TreeGrafter"/>
</dbReference>
<feature type="region of interest" description="Disordered" evidence="6">
    <location>
        <begin position="793"/>
        <end position="825"/>
    </location>
</feature>
<dbReference type="PANTHER" id="PTHR10416:SF0">
    <property type="entry name" value="DNA POLYMERASE DELTA SUBUNIT 2"/>
    <property type="match status" value="1"/>
</dbReference>
<dbReference type="EMBL" id="LHPF02000016">
    <property type="protein sequence ID" value="PSC71215.1"/>
    <property type="molecule type" value="Genomic_DNA"/>
</dbReference>
<dbReference type="Gene3D" id="2.40.50.430">
    <property type="match status" value="1"/>
</dbReference>
<dbReference type="GO" id="GO:0003677">
    <property type="term" value="F:DNA binding"/>
    <property type="evidence" value="ECO:0007669"/>
    <property type="project" value="InterPro"/>
</dbReference>
<comment type="subcellular location">
    <subcellularLocation>
        <location evidence="1">Nucleus</location>
    </subcellularLocation>
</comment>
<dbReference type="OrthoDB" id="3763at2759"/>
<dbReference type="Pfam" id="PF18018">
    <property type="entry name" value="DNA_pol_D_N"/>
    <property type="match status" value="1"/>
</dbReference>
<evidence type="ECO:0000313" key="12">
    <source>
        <dbReference type="Proteomes" id="UP000239649"/>
    </source>
</evidence>
<dbReference type="CDD" id="cd07387">
    <property type="entry name" value="MPP_PolD2_C"/>
    <property type="match status" value="1"/>
</dbReference>
<dbReference type="InterPro" id="IPR024826">
    <property type="entry name" value="DNA_pol_delta/II_ssu"/>
</dbReference>
<feature type="domain" description="Rad21/Rec8-like protein N-terminal" evidence="9">
    <location>
        <begin position="466"/>
        <end position="557"/>
    </location>
</feature>
<dbReference type="InterPro" id="IPR040663">
    <property type="entry name" value="DNA_pol_D_N"/>
</dbReference>
<gene>
    <name evidence="11" type="ORF">C2E20_5422</name>
</gene>
<dbReference type="Pfam" id="PF04825">
    <property type="entry name" value="Rad21_Rec8_N"/>
    <property type="match status" value="1"/>
</dbReference>
<dbReference type="InterPro" id="IPR036390">
    <property type="entry name" value="WH_DNA-bd_sf"/>
</dbReference>
<keyword evidence="12" id="KW-1185">Reference proteome</keyword>
<dbReference type="Gene3D" id="3.60.21.50">
    <property type="match status" value="1"/>
</dbReference>
<protein>
    <submittedName>
        <fullName evidence="11">DNA polymerase delta small subunit</fullName>
    </submittedName>
</protein>
<accession>A0A2P6VAW8</accession>
<dbReference type="PANTHER" id="PTHR10416">
    <property type="entry name" value="DNA POLYMERASE DELTA SUBUNIT 2"/>
    <property type="match status" value="1"/>
</dbReference>
<dbReference type="InterPro" id="IPR006909">
    <property type="entry name" value="Rad21/Rec8_C_eu"/>
</dbReference>
<feature type="compositionally biased region" description="Basic and acidic residues" evidence="6">
    <location>
        <begin position="810"/>
        <end position="819"/>
    </location>
</feature>
<comment type="caution">
    <text evidence="11">The sequence shown here is derived from an EMBL/GenBank/DDBJ whole genome shotgun (WGS) entry which is preliminary data.</text>
</comment>
<feature type="compositionally biased region" description="Low complexity" evidence="6">
    <location>
        <begin position="1044"/>
        <end position="1060"/>
    </location>
</feature>
<comment type="similarity">
    <text evidence="2">Belongs to the DNA polymerase delta/II small subunit family.</text>
</comment>
<evidence type="ECO:0000256" key="5">
    <source>
        <dbReference type="ARBA" id="ARBA00023242"/>
    </source>
</evidence>
<dbReference type="Proteomes" id="UP000239649">
    <property type="component" value="Unassembled WGS sequence"/>
</dbReference>
<evidence type="ECO:0000256" key="3">
    <source>
        <dbReference type="ARBA" id="ARBA00009870"/>
    </source>
</evidence>
<evidence type="ECO:0000259" key="10">
    <source>
        <dbReference type="Pfam" id="PF18018"/>
    </source>
</evidence>
<reference evidence="11 12" key="1">
    <citation type="journal article" date="2018" name="Plant J.">
        <title>Genome sequences of Chlorella sorokiniana UTEX 1602 and Micractinium conductrix SAG 241.80: implications to maltose excretion by a green alga.</title>
        <authorList>
            <person name="Arriola M.B."/>
            <person name="Velmurugan N."/>
            <person name="Zhang Y."/>
            <person name="Plunkett M.H."/>
            <person name="Hondzo H."/>
            <person name="Barney B.M."/>
        </authorList>
    </citation>
    <scope>NUCLEOTIDE SEQUENCE [LARGE SCALE GENOMIC DNA]</scope>
    <source>
        <strain evidence="11 12">SAG 241.80</strain>
    </source>
</reference>
<keyword evidence="4" id="KW-0235">DNA replication</keyword>
<dbReference type="InterPro" id="IPR041863">
    <property type="entry name" value="PolD2_C"/>
</dbReference>
<dbReference type="SUPFAM" id="SSF46785">
    <property type="entry name" value="Winged helix' DNA-binding domain"/>
    <property type="match status" value="1"/>
</dbReference>
<dbReference type="InterPro" id="IPR023093">
    <property type="entry name" value="ScpA-like_C"/>
</dbReference>
<feature type="domain" description="Rad21/Rec8-like protein C-terminal eukaryotic" evidence="8">
    <location>
        <begin position="1117"/>
        <end position="1152"/>
    </location>
</feature>
<dbReference type="AlphaFoldDB" id="A0A2P6VAW8"/>
<evidence type="ECO:0000256" key="1">
    <source>
        <dbReference type="ARBA" id="ARBA00004123"/>
    </source>
</evidence>
<comment type="similarity">
    <text evidence="3">Belongs to the rad21 family.</text>
</comment>
<feature type="domain" description="DNA polymerase delta subunit OB-fold" evidence="10">
    <location>
        <begin position="61"/>
        <end position="188"/>
    </location>
</feature>
<dbReference type="InterPro" id="IPR007185">
    <property type="entry name" value="DNA_pol_a/d/e_bsu"/>
</dbReference>
<evidence type="ECO:0000259" key="9">
    <source>
        <dbReference type="Pfam" id="PF04825"/>
    </source>
</evidence>
<dbReference type="GO" id="GO:0043625">
    <property type="term" value="C:delta DNA polymerase complex"/>
    <property type="evidence" value="ECO:0007669"/>
    <property type="project" value="TreeGrafter"/>
</dbReference>
<dbReference type="Pfam" id="PF04042">
    <property type="entry name" value="DNA_pol_E_B"/>
    <property type="match status" value="1"/>
</dbReference>